<dbReference type="Proteomes" id="UP000051386">
    <property type="component" value="Unassembled WGS sequence"/>
</dbReference>
<sequence length="63" mass="7024">MPGGPHGGRNGQHRRFMPRMVPTGSGPRLQQCPAQAAERERGRRPPHYRISQMATTQIGHDLP</sequence>
<feature type="compositionally biased region" description="Gly residues" evidence="1">
    <location>
        <begin position="1"/>
        <end position="10"/>
    </location>
</feature>
<dbReference type="AlphaFoldDB" id="A0A0R0CW73"/>
<reference evidence="2 3" key="1">
    <citation type="submission" date="2015-05" db="EMBL/GenBank/DDBJ databases">
        <title>Genome sequencing and analysis of members of genus Stenotrophomonas.</title>
        <authorList>
            <person name="Patil P.P."/>
            <person name="Midha S."/>
            <person name="Patil P.B."/>
        </authorList>
    </citation>
    <scope>NUCLEOTIDE SEQUENCE [LARGE SCALE GENOMIC DNA]</scope>
    <source>
        <strain evidence="2 3">DSM 21508</strain>
    </source>
</reference>
<feature type="region of interest" description="Disordered" evidence="1">
    <location>
        <begin position="1"/>
        <end position="63"/>
    </location>
</feature>
<organism evidence="2 3">
    <name type="scientific">Stenotrophomonas chelatiphaga</name>
    <dbReference type="NCBI Taxonomy" id="517011"/>
    <lineage>
        <taxon>Bacteria</taxon>
        <taxon>Pseudomonadati</taxon>
        <taxon>Pseudomonadota</taxon>
        <taxon>Gammaproteobacteria</taxon>
        <taxon>Lysobacterales</taxon>
        <taxon>Lysobacteraceae</taxon>
        <taxon>Stenotrophomonas</taxon>
    </lineage>
</organism>
<gene>
    <name evidence="2" type="ORF">ABB28_10490</name>
</gene>
<evidence type="ECO:0000313" key="3">
    <source>
        <dbReference type="Proteomes" id="UP000051386"/>
    </source>
</evidence>
<evidence type="ECO:0000313" key="2">
    <source>
        <dbReference type="EMBL" id="KRG73589.1"/>
    </source>
</evidence>
<comment type="caution">
    <text evidence="2">The sequence shown here is derived from an EMBL/GenBank/DDBJ whole genome shotgun (WGS) entry which is preliminary data.</text>
</comment>
<name>A0A0R0CW73_9GAMM</name>
<keyword evidence="3" id="KW-1185">Reference proteome</keyword>
<accession>A0A0R0CW73</accession>
<evidence type="ECO:0000256" key="1">
    <source>
        <dbReference type="SAM" id="MobiDB-lite"/>
    </source>
</evidence>
<dbReference type="EMBL" id="LDJK01000043">
    <property type="protein sequence ID" value="KRG73589.1"/>
    <property type="molecule type" value="Genomic_DNA"/>
</dbReference>
<feature type="compositionally biased region" description="Polar residues" evidence="1">
    <location>
        <begin position="52"/>
        <end position="63"/>
    </location>
</feature>
<protein>
    <submittedName>
        <fullName evidence="2">Uncharacterized protein</fullName>
    </submittedName>
</protein>
<proteinExistence type="predicted"/>